<dbReference type="InterPro" id="IPR046431">
    <property type="entry name" value="FAF_dom"/>
</dbReference>
<evidence type="ECO:0000313" key="4">
    <source>
        <dbReference type="Proteomes" id="UP000504609"/>
    </source>
</evidence>
<dbReference type="Pfam" id="PF11250">
    <property type="entry name" value="FAF"/>
    <property type="match status" value="1"/>
</dbReference>
<proteinExistence type="inferred from homology"/>
<dbReference type="InterPro" id="IPR021410">
    <property type="entry name" value="FAF"/>
</dbReference>
<evidence type="ECO:0000256" key="2">
    <source>
        <dbReference type="SAM" id="MobiDB-lite"/>
    </source>
</evidence>
<evidence type="ECO:0000256" key="1">
    <source>
        <dbReference type="ARBA" id="ARBA00008690"/>
    </source>
</evidence>
<protein>
    <submittedName>
        <fullName evidence="5">Protein FANTASTIC FOUR 3-like</fullName>
    </submittedName>
</protein>
<evidence type="ECO:0000259" key="3">
    <source>
        <dbReference type="Pfam" id="PF11250"/>
    </source>
</evidence>
<sequence length="243" mass="26595">MATMVCRGLQSCLDPHLSDQRTFIFPPFELPLKHPSISLIDSDQTHILNPSPPAGIPNSGPGPGAGAVDGGWSLLQSLAPPASKQESVYVHPLTKRFNPTGLSEKSLNLCTENLGNETGSDIIENTIFSPEIDGEDFHRKWEKKPHFNSNLHSGSHRLPPPLTTIRETESFRVTPHREEGRLIIAAVKSPSRAPCFLAERSSGRLRLCFAKTEESEEADGGDMEVGDEMETGNDHGKLNVEKI</sequence>
<feature type="region of interest" description="Disordered" evidence="2">
    <location>
        <begin position="50"/>
        <end position="70"/>
    </location>
</feature>
<accession>A0A6J1EQI8</accession>
<dbReference type="RefSeq" id="XP_022930447.1">
    <property type="nucleotide sequence ID" value="XM_023074679.1"/>
</dbReference>
<comment type="similarity">
    <text evidence="1">Belongs to the fantastic four family.</text>
</comment>
<feature type="domain" description="FAF" evidence="3">
    <location>
        <begin position="158"/>
        <end position="209"/>
    </location>
</feature>
<evidence type="ECO:0000313" key="5">
    <source>
        <dbReference type="RefSeq" id="XP_022930447.1"/>
    </source>
</evidence>
<feature type="compositionally biased region" description="Acidic residues" evidence="2">
    <location>
        <begin position="214"/>
        <end position="231"/>
    </location>
</feature>
<dbReference type="AlphaFoldDB" id="A0A6J1EQI8"/>
<dbReference type="Proteomes" id="UP000504609">
    <property type="component" value="Unplaced"/>
</dbReference>
<feature type="region of interest" description="Disordered" evidence="2">
    <location>
        <begin position="213"/>
        <end position="243"/>
    </location>
</feature>
<feature type="compositionally biased region" description="Basic and acidic residues" evidence="2">
    <location>
        <begin position="232"/>
        <end position="243"/>
    </location>
</feature>
<dbReference type="KEGG" id="cmos:111436889"/>
<keyword evidence="4" id="KW-1185">Reference proteome</keyword>
<gene>
    <name evidence="5" type="primary">LOC111436889</name>
</gene>
<organism evidence="4 5">
    <name type="scientific">Cucurbita moschata</name>
    <name type="common">Winter crookneck squash</name>
    <name type="synonym">Cucurbita pepo var. moschata</name>
    <dbReference type="NCBI Taxonomy" id="3662"/>
    <lineage>
        <taxon>Eukaryota</taxon>
        <taxon>Viridiplantae</taxon>
        <taxon>Streptophyta</taxon>
        <taxon>Embryophyta</taxon>
        <taxon>Tracheophyta</taxon>
        <taxon>Spermatophyta</taxon>
        <taxon>Magnoliopsida</taxon>
        <taxon>eudicotyledons</taxon>
        <taxon>Gunneridae</taxon>
        <taxon>Pentapetalae</taxon>
        <taxon>rosids</taxon>
        <taxon>fabids</taxon>
        <taxon>Cucurbitales</taxon>
        <taxon>Cucurbitaceae</taxon>
        <taxon>Cucurbiteae</taxon>
        <taxon>Cucurbita</taxon>
    </lineage>
</organism>
<reference evidence="5" key="1">
    <citation type="submission" date="2025-08" db="UniProtKB">
        <authorList>
            <consortium name="RefSeq"/>
        </authorList>
    </citation>
    <scope>IDENTIFICATION</scope>
    <source>
        <tissue evidence="5">Young leaves</tissue>
    </source>
</reference>
<dbReference type="PANTHER" id="PTHR33155:SF4">
    <property type="entry name" value="PROTEIN FANTASTIC FOUR 3"/>
    <property type="match status" value="1"/>
</dbReference>
<name>A0A6J1EQI8_CUCMO</name>
<dbReference type="GeneID" id="111436889"/>
<dbReference type="PANTHER" id="PTHR33155">
    <property type="entry name" value="FANTASTIC FOUR-LIKE PROTEIN (DUF3049)"/>
    <property type="match status" value="1"/>
</dbReference>